<dbReference type="EMBL" id="VXIT01000010">
    <property type="protein sequence ID" value="KAA6409546.1"/>
    <property type="molecule type" value="Genomic_DNA"/>
</dbReference>
<dbReference type="OrthoDB" id="5380370at2759"/>
<feature type="compositionally biased region" description="Acidic residues" evidence="1">
    <location>
        <begin position="343"/>
        <end position="359"/>
    </location>
</feature>
<feature type="region of interest" description="Disordered" evidence="1">
    <location>
        <begin position="312"/>
        <end position="388"/>
    </location>
</feature>
<feature type="compositionally biased region" description="Low complexity" evidence="1">
    <location>
        <begin position="39"/>
        <end position="50"/>
    </location>
</feature>
<evidence type="ECO:0000256" key="1">
    <source>
        <dbReference type="SAM" id="MobiDB-lite"/>
    </source>
</evidence>
<organism evidence="2 3">
    <name type="scientific">Lasallia pustulata</name>
    <dbReference type="NCBI Taxonomy" id="136370"/>
    <lineage>
        <taxon>Eukaryota</taxon>
        <taxon>Fungi</taxon>
        <taxon>Dikarya</taxon>
        <taxon>Ascomycota</taxon>
        <taxon>Pezizomycotina</taxon>
        <taxon>Lecanoromycetes</taxon>
        <taxon>OSLEUM clade</taxon>
        <taxon>Umbilicariomycetidae</taxon>
        <taxon>Umbilicariales</taxon>
        <taxon>Umbilicariaceae</taxon>
        <taxon>Lasallia</taxon>
    </lineage>
</organism>
<gene>
    <name evidence="2" type="ORF">FRX48_06157</name>
</gene>
<dbReference type="Proteomes" id="UP000324767">
    <property type="component" value="Unassembled WGS sequence"/>
</dbReference>
<feature type="region of interest" description="Disordered" evidence="1">
    <location>
        <begin position="254"/>
        <end position="281"/>
    </location>
</feature>
<accession>A0A5M8PLC1</accession>
<sequence>MRPLVDPTEDEFESFPPVVKRKYFSTHERLRLAHAHVATPTSTGSSSRSSSPKKIRKRPSGPGSSNLRGSASRRHPKKARSIEVSNTDAQWFLQLPDKLQRKQFTIEEQVLFSGRRESVILDASDEALLKVRLSGSGGRTSPPSLYSIASSMHTIEAEEPADSAADINESIEESFRWLDENDRLDLTLDDYHIHMVESTVPAAKRASMRPTFRRSVSMSSMALSRDSLSMINIPHPAQPIFPGSSLPLNPLQPRRRSMSTTTPPRPFTRAPTVTVDPSAKHYQDPEARLKLRVYLASPQKFDEALEFGFPSMDSQSTSSARRPSTSKTLAATSTTRTTRTFFNDDDTSLSERVDEDEASLPDAESPRTPSDATFRTIHSLPSYKPNPPDWKEVLSKPFTRRFGSDSYAHAEAGNREMTLRMTLTRPDLRADESLLYPQEEDPLALEHLPPAKNARYLWDDRSNDGGMVKKLWRRVSRR</sequence>
<evidence type="ECO:0000313" key="2">
    <source>
        <dbReference type="EMBL" id="KAA6409546.1"/>
    </source>
</evidence>
<feature type="compositionally biased region" description="Low complexity" evidence="1">
    <location>
        <begin position="258"/>
        <end position="272"/>
    </location>
</feature>
<feature type="region of interest" description="Disordered" evidence="1">
    <location>
        <begin position="34"/>
        <end position="83"/>
    </location>
</feature>
<evidence type="ECO:0008006" key="4">
    <source>
        <dbReference type="Google" id="ProtNLM"/>
    </source>
</evidence>
<feature type="compositionally biased region" description="Polar residues" evidence="1">
    <location>
        <begin position="312"/>
        <end position="323"/>
    </location>
</feature>
<reference evidence="2 3" key="1">
    <citation type="submission" date="2019-09" db="EMBL/GenBank/DDBJ databases">
        <title>The hologenome of the rock-dwelling lichen Lasallia pustulata.</title>
        <authorList>
            <person name="Greshake Tzovaras B."/>
            <person name="Segers F."/>
            <person name="Bicker A."/>
            <person name="Dal Grande F."/>
            <person name="Otte J."/>
            <person name="Hankeln T."/>
            <person name="Schmitt I."/>
            <person name="Ebersberger I."/>
        </authorList>
    </citation>
    <scope>NUCLEOTIDE SEQUENCE [LARGE SCALE GENOMIC DNA]</scope>
    <source>
        <strain evidence="2">A1-1</strain>
    </source>
</reference>
<proteinExistence type="predicted"/>
<comment type="caution">
    <text evidence="2">The sequence shown here is derived from an EMBL/GenBank/DDBJ whole genome shotgun (WGS) entry which is preliminary data.</text>
</comment>
<name>A0A5M8PLC1_9LECA</name>
<protein>
    <recommendedName>
        <fullName evidence="4">Mucin</fullName>
    </recommendedName>
</protein>
<feature type="compositionally biased region" description="Low complexity" evidence="1">
    <location>
        <begin position="325"/>
        <end position="341"/>
    </location>
</feature>
<dbReference type="AlphaFoldDB" id="A0A5M8PLC1"/>
<evidence type="ECO:0000313" key="3">
    <source>
        <dbReference type="Proteomes" id="UP000324767"/>
    </source>
</evidence>